<evidence type="ECO:0000256" key="2">
    <source>
        <dbReference type="ARBA" id="ARBA00022729"/>
    </source>
</evidence>
<dbReference type="Gene3D" id="3.40.190.10">
    <property type="entry name" value="Periplasmic binding protein-like II"/>
    <property type="match status" value="2"/>
</dbReference>
<keyword evidence="5" id="KW-0449">Lipoprotein</keyword>
<dbReference type="Proteomes" id="UP000183028">
    <property type="component" value="Unassembled WGS sequence"/>
</dbReference>
<evidence type="ECO:0000256" key="1">
    <source>
        <dbReference type="ARBA" id="ARBA00022475"/>
    </source>
</evidence>
<keyword evidence="7" id="KW-1185">Reference proteome</keyword>
<dbReference type="AlphaFoldDB" id="A0A1H6TDI8"/>
<accession>A0A1H6TDI8</accession>
<gene>
    <name evidence="6" type="ORF">SAMN04487834_102024</name>
</gene>
<sequence>MMVRKLFIVVLSLFTITGCQLESHRDSFTALDATRTPYGRYEKKVTYKIAHLTGYNNSYMPSGDTYENNAYTRYLLKKLNVQNKDIFKGYGDHYSEYVSHVILSKKLPDVMIVESLDDLEYLVENDLIEDLTTAYKQCASSRIKDIYASYDSSILDNVTFNGKIYAMPETNIDDGPNFFWVRDDWRKELNLQEPQTLDDVENIVRAFMKYKGADGLMADTSLTAGTGFSSEYLLNLYFAANNTYPKQWIERNGSYQYDSINEGAKTTLSHLHDLYKEGVLDKNFLLRTSNDIAREIINGRCGAIFGPWWVPNNPLVDAIKKDSSAKWKPYLIKTNGNSTTYHSVNPSSKFVVVRKGYKHPEVIFKIISVIFDYLRYDHKNVEDVNRYYEINVDPTARPIAINVDYQDALKRSYYNISKILNGASSKNIMAIDVPYATACKNYLAKKKENSAENWAAYASRIEALGLLEKNNVVKVKSGYFSTTATMNKKMWKLKELESDAYLQIISGSKPVSYFDDFVKQWKEEGGDTITQEVNNEIRNKEKASET</sequence>
<dbReference type="RefSeq" id="WP_238591237.1">
    <property type="nucleotide sequence ID" value="NZ_FNYK01000020.1"/>
</dbReference>
<evidence type="ECO:0000256" key="4">
    <source>
        <dbReference type="ARBA" id="ARBA00023139"/>
    </source>
</evidence>
<dbReference type="EMBL" id="FNYK01000020">
    <property type="protein sequence ID" value="SEI73832.1"/>
    <property type="molecule type" value="Genomic_DNA"/>
</dbReference>
<dbReference type="SUPFAM" id="SSF53850">
    <property type="entry name" value="Periplasmic binding protein-like II"/>
    <property type="match status" value="1"/>
</dbReference>
<dbReference type="STRING" id="322505.SAMN04487836_11117"/>
<dbReference type="Pfam" id="PF13416">
    <property type="entry name" value="SBP_bac_8"/>
    <property type="match status" value="1"/>
</dbReference>
<dbReference type="PANTHER" id="PTHR43649:SF33">
    <property type="entry name" value="POLYGALACTURONAN_RHAMNOGALACTURONAN-BINDING PROTEIN YTCQ"/>
    <property type="match status" value="1"/>
</dbReference>
<dbReference type="eggNOG" id="COG1653">
    <property type="taxonomic scope" value="Bacteria"/>
</dbReference>
<evidence type="ECO:0000313" key="6">
    <source>
        <dbReference type="EMBL" id="SEI73832.1"/>
    </source>
</evidence>
<proteinExistence type="predicted"/>
<keyword evidence="4" id="KW-0564">Palmitate</keyword>
<keyword evidence="1" id="KW-1003">Cell membrane</keyword>
<protein>
    <submittedName>
        <fullName evidence="6">Carbohydrate ABC transporter substrate-binding protein, CUT1 family (TC 3.A.1.1.-)</fullName>
    </submittedName>
</protein>
<dbReference type="InterPro" id="IPR006059">
    <property type="entry name" value="SBP"/>
</dbReference>
<dbReference type="PROSITE" id="PS51257">
    <property type="entry name" value="PROKAR_LIPOPROTEIN"/>
    <property type="match status" value="1"/>
</dbReference>
<keyword evidence="3" id="KW-0472">Membrane</keyword>
<evidence type="ECO:0000313" key="7">
    <source>
        <dbReference type="Proteomes" id="UP000183028"/>
    </source>
</evidence>
<evidence type="ECO:0000256" key="5">
    <source>
        <dbReference type="ARBA" id="ARBA00023288"/>
    </source>
</evidence>
<reference evidence="7" key="1">
    <citation type="submission" date="2016-10" db="EMBL/GenBank/DDBJ databases">
        <authorList>
            <person name="Varghese N."/>
        </authorList>
    </citation>
    <scope>NUCLEOTIDE SEQUENCE [LARGE SCALE GENOMIC DNA]</scope>
    <source>
        <strain evidence="7">DSM 20406</strain>
    </source>
</reference>
<dbReference type="InterPro" id="IPR050490">
    <property type="entry name" value="Bact_solute-bd_prot1"/>
</dbReference>
<evidence type="ECO:0000256" key="3">
    <source>
        <dbReference type="ARBA" id="ARBA00023136"/>
    </source>
</evidence>
<dbReference type="PANTHER" id="PTHR43649">
    <property type="entry name" value="ARABINOSE-BINDING PROTEIN-RELATED"/>
    <property type="match status" value="1"/>
</dbReference>
<organism evidence="6 7">
    <name type="scientific">Sharpea azabuensis</name>
    <dbReference type="NCBI Taxonomy" id="322505"/>
    <lineage>
        <taxon>Bacteria</taxon>
        <taxon>Bacillati</taxon>
        <taxon>Bacillota</taxon>
        <taxon>Erysipelotrichia</taxon>
        <taxon>Erysipelotrichales</taxon>
        <taxon>Coprobacillaceae</taxon>
        <taxon>Sharpea</taxon>
    </lineage>
</organism>
<name>A0A1H6TDI8_9FIRM</name>
<keyword evidence="2" id="KW-0732">Signal</keyword>